<feature type="transmembrane region" description="Helical" evidence="6">
    <location>
        <begin position="444"/>
        <end position="463"/>
    </location>
</feature>
<feature type="transmembrane region" description="Helical" evidence="6">
    <location>
        <begin position="407"/>
        <end position="432"/>
    </location>
</feature>
<proteinExistence type="predicted"/>
<feature type="transmembrane region" description="Helical" evidence="6">
    <location>
        <begin position="277"/>
        <end position="299"/>
    </location>
</feature>
<dbReference type="Gene3D" id="1.20.1250.20">
    <property type="entry name" value="MFS general substrate transporter like domains"/>
    <property type="match status" value="1"/>
</dbReference>
<feature type="region of interest" description="Disordered" evidence="5">
    <location>
        <begin position="1"/>
        <end position="37"/>
    </location>
</feature>
<evidence type="ECO:0000256" key="1">
    <source>
        <dbReference type="ARBA" id="ARBA00004141"/>
    </source>
</evidence>
<dbReference type="Proteomes" id="UP000192578">
    <property type="component" value="Unassembled WGS sequence"/>
</dbReference>
<dbReference type="Pfam" id="PF07690">
    <property type="entry name" value="MFS_1"/>
    <property type="match status" value="1"/>
</dbReference>
<keyword evidence="3 6" id="KW-1133">Transmembrane helix</keyword>
<dbReference type="PROSITE" id="PS50850">
    <property type="entry name" value="MFS"/>
    <property type="match status" value="1"/>
</dbReference>
<feature type="compositionally biased region" description="Acidic residues" evidence="5">
    <location>
        <begin position="18"/>
        <end position="32"/>
    </location>
</feature>
<dbReference type="PANTHER" id="PTHR23507">
    <property type="entry name" value="ZGC:174356"/>
    <property type="match status" value="1"/>
</dbReference>
<organism evidence="8 9">
    <name type="scientific">Hypsibius exemplaris</name>
    <name type="common">Freshwater tardigrade</name>
    <dbReference type="NCBI Taxonomy" id="2072580"/>
    <lineage>
        <taxon>Eukaryota</taxon>
        <taxon>Metazoa</taxon>
        <taxon>Ecdysozoa</taxon>
        <taxon>Tardigrada</taxon>
        <taxon>Eutardigrada</taxon>
        <taxon>Parachela</taxon>
        <taxon>Hypsibioidea</taxon>
        <taxon>Hypsibiidae</taxon>
        <taxon>Hypsibius</taxon>
    </lineage>
</organism>
<protein>
    <recommendedName>
        <fullName evidence="7">Major facilitator superfamily (MFS) profile domain-containing protein</fullName>
    </recommendedName>
</protein>
<accession>A0A1W0WH48</accession>
<dbReference type="InterPro" id="IPR036259">
    <property type="entry name" value="MFS_trans_sf"/>
</dbReference>
<dbReference type="OrthoDB" id="6415315at2759"/>
<reference evidence="9" key="1">
    <citation type="submission" date="2017-01" db="EMBL/GenBank/DDBJ databases">
        <title>Comparative genomics of anhydrobiosis in the tardigrade Hypsibius dujardini.</title>
        <authorList>
            <person name="Yoshida Y."/>
            <person name="Koutsovoulos G."/>
            <person name="Laetsch D."/>
            <person name="Stevens L."/>
            <person name="Kumar S."/>
            <person name="Horikawa D."/>
            <person name="Ishino K."/>
            <person name="Komine S."/>
            <person name="Tomita M."/>
            <person name="Blaxter M."/>
            <person name="Arakawa K."/>
        </authorList>
    </citation>
    <scope>NUCLEOTIDE SEQUENCE [LARGE SCALE GENOMIC DNA]</scope>
    <source>
        <strain evidence="9">Z151</strain>
    </source>
</reference>
<dbReference type="GO" id="GO:0022857">
    <property type="term" value="F:transmembrane transporter activity"/>
    <property type="evidence" value="ECO:0007669"/>
    <property type="project" value="InterPro"/>
</dbReference>
<keyword evidence="9" id="KW-1185">Reference proteome</keyword>
<feature type="domain" description="Major facilitator superfamily (MFS) profile" evidence="7">
    <location>
        <begin position="155"/>
        <end position="589"/>
    </location>
</feature>
<feature type="transmembrane region" description="Helical" evidence="6">
    <location>
        <begin position="475"/>
        <end position="492"/>
    </location>
</feature>
<feature type="transmembrane region" description="Helical" evidence="6">
    <location>
        <begin position="346"/>
        <end position="364"/>
    </location>
</feature>
<dbReference type="AlphaFoldDB" id="A0A1W0WH48"/>
<feature type="region of interest" description="Disordered" evidence="5">
    <location>
        <begin position="54"/>
        <end position="80"/>
    </location>
</feature>
<keyword evidence="2 6" id="KW-0812">Transmembrane</keyword>
<dbReference type="EMBL" id="MTYJ01000103">
    <property type="protein sequence ID" value="OQV14531.1"/>
    <property type="molecule type" value="Genomic_DNA"/>
</dbReference>
<sequence length="607" mass="66432">MDSSSTVRNYEPTREGPPELDDDGAENPDETGESSAFLDLREALTDLRDRKVMAAVTSSEVPPTHSEGDSIDNETDSDGLLPPPSSFVLVPSVVQHHHTPLTQEIISRARSRNEEDRRDAAAELLSEYANTEGTDTSQLTTSSAVPVTKLPLHYAALRMAPIAFFYGLAAGIIGPVFTELLKIRVCEMELKYSVNTCLHLAADEFKTENSKVLGLTSHYSFLIMLVGSLPCVIFAIFTGSWSDHFGRKLPMMIPYCGMLLSTFLLLLLTYLPTHPAVLLIVPLVAALFGGWIITAAASYSYISDYSAPTNLAIDLAVFDGIFGLASNLGTLVGGVMYGLYGFAYPFALYGTFLLFTILYILLVIRDRRVLSTEFHRRGCQALFTTQNLGENKQMLIKERTANTRRHIFLLLVCTAIAAACTTGNSSINQLFFETPPLGWTMKSYTIFSCVSGVITCLVMIGTIPILKKMIKMKDTAIGILGVTSAILSYLVLSATERSWMAVAAVAVGVLSGLQYVAARTLLSNLVDEDERGKMMSVIASLQATVPILGSFLFTTIFSASVSWWPGFPYAVASLVMMLVLSGFCYIDMQRRGFVYNENAETRYAKLS</sequence>
<feature type="transmembrane region" description="Helical" evidence="6">
    <location>
        <begin position="219"/>
        <end position="240"/>
    </location>
</feature>
<dbReference type="GO" id="GO:0016020">
    <property type="term" value="C:membrane"/>
    <property type="evidence" value="ECO:0007669"/>
    <property type="project" value="UniProtKB-SubCell"/>
</dbReference>
<feature type="transmembrane region" description="Helical" evidence="6">
    <location>
        <begin position="567"/>
        <end position="586"/>
    </location>
</feature>
<dbReference type="SUPFAM" id="SSF103473">
    <property type="entry name" value="MFS general substrate transporter"/>
    <property type="match status" value="1"/>
</dbReference>
<evidence type="ECO:0000256" key="2">
    <source>
        <dbReference type="ARBA" id="ARBA00022692"/>
    </source>
</evidence>
<feature type="transmembrane region" description="Helical" evidence="6">
    <location>
        <begin position="252"/>
        <end position="271"/>
    </location>
</feature>
<comment type="caution">
    <text evidence="8">The sequence shown here is derived from an EMBL/GenBank/DDBJ whole genome shotgun (WGS) entry which is preliminary data.</text>
</comment>
<evidence type="ECO:0000313" key="8">
    <source>
        <dbReference type="EMBL" id="OQV14531.1"/>
    </source>
</evidence>
<feature type="transmembrane region" description="Helical" evidence="6">
    <location>
        <begin position="498"/>
        <end position="517"/>
    </location>
</feature>
<comment type="subcellular location">
    <subcellularLocation>
        <location evidence="1">Membrane</location>
        <topology evidence="1">Multi-pass membrane protein</topology>
    </subcellularLocation>
</comment>
<feature type="transmembrane region" description="Helical" evidence="6">
    <location>
        <begin position="537"/>
        <end position="561"/>
    </location>
</feature>
<evidence type="ECO:0000256" key="3">
    <source>
        <dbReference type="ARBA" id="ARBA00022989"/>
    </source>
</evidence>
<dbReference type="PANTHER" id="PTHR23507:SF1">
    <property type="entry name" value="FI18259P1-RELATED"/>
    <property type="match status" value="1"/>
</dbReference>
<name>A0A1W0WH48_HYPEX</name>
<dbReference type="InterPro" id="IPR011701">
    <property type="entry name" value="MFS"/>
</dbReference>
<evidence type="ECO:0000256" key="5">
    <source>
        <dbReference type="SAM" id="MobiDB-lite"/>
    </source>
</evidence>
<dbReference type="InterPro" id="IPR020846">
    <property type="entry name" value="MFS_dom"/>
</dbReference>
<keyword evidence="4 6" id="KW-0472">Membrane</keyword>
<feature type="transmembrane region" description="Helical" evidence="6">
    <location>
        <begin position="159"/>
        <end position="178"/>
    </location>
</feature>
<evidence type="ECO:0000313" key="9">
    <source>
        <dbReference type="Proteomes" id="UP000192578"/>
    </source>
</evidence>
<evidence type="ECO:0000256" key="4">
    <source>
        <dbReference type="ARBA" id="ARBA00023136"/>
    </source>
</evidence>
<gene>
    <name evidence="8" type="ORF">BV898_11252</name>
</gene>
<evidence type="ECO:0000256" key="6">
    <source>
        <dbReference type="SAM" id="Phobius"/>
    </source>
</evidence>
<evidence type="ECO:0000259" key="7">
    <source>
        <dbReference type="PROSITE" id="PS50850"/>
    </source>
</evidence>